<gene>
    <name evidence="2" type="ORF">BpHYR1_013302</name>
</gene>
<protein>
    <submittedName>
        <fullName evidence="2">Uncharacterized protein</fullName>
    </submittedName>
</protein>
<dbReference type="EMBL" id="REGN01004204">
    <property type="protein sequence ID" value="RNA18612.1"/>
    <property type="molecule type" value="Genomic_DNA"/>
</dbReference>
<keyword evidence="3" id="KW-1185">Reference proteome</keyword>
<accession>A0A3M7R4T8</accession>
<evidence type="ECO:0000313" key="2">
    <source>
        <dbReference type="EMBL" id="RNA18612.1"/>
    </source>
</evidence>
<reference evidence="2 3" key="1">
    <citation type="journal article" date="2018" name="Sci. Rep.">
        <title>Genomic signatures of local adaptation to the degree of environmental predictability in rotifers.</title>
        <authorList>
            <person name="Franch-Gras L."/>
            <person name="Hahn C."/>
            <person name="Garcia-Roger E.M."/>
            <person name="Carmona M.J."/>
            <person name="Serra M."/>
            <person name="Gomez A."/>
        </authorList>
    </citation>
    <scope>NUCLEOTIDE SEQUENCE [LARGE SCALE GENOMIC DNA]</scope>
    <source>
        <strain evidence="2">HYR1</strain>
    </source>
</reference>
<dbReference type="Proteomes" id="UP000276133">
    <property type="component" value="Unassembled WGS sequence"/>
</dbReference>
<sequence length="140" mass="15770">MDKTERDEFVLAGSLRNTKDHDLSIEKHELQCLDNDSKIKMENGENLINVLSSSTSSSIEDIAYDDSLQGDSFESDSLMLDCDKKQPEKKDDRSELKETSSCQAMSTFASDQDSMSKMDLINLNIDEATQDKGKQNKFKS</sequence>
<organism evidence="2 3">
    <name type="scientific">Brachionus plicatilis</name>
    <name type="common">Marine rotifer</name>
    <name type="synonym">Brachionus muelleri</name>
    <dbReference type="NCBI Taxonomy" id="10195"/>
    <lineage>
        <taxon>Eukaryota</taxon>
        <taxon>Metazoa</taxon>
        <taxon>Spiralia</taxon>
        <taxon>Gnathifera</taxon>
        <taxon>Rotifera</taxon>
        <taxon>Eurotatoria</taxon>
        <taxon>Monogononta</taxon>
        <taxon>Pseudotrocha</taxon>
        <taxon>Ploima</taxon>
        <taxon>Brachionidae</taxon>
        <taxon>Brachionus</taxon>
    </lineage>
</organism>
<feature type="compositionally biased region" description="Polar residues" evidence="1">
    <location>
        <begin position="99"/>
        <end position="113"/>
    </location>
</feature>
<evidence type="ECO:0000256" key="1">
    <source>
        <dbReference type="SAM" id="MobiDB-lite"/>
    </source>
</evidence>
<dbReference type="AlphaFoldDB" id="A0A3M7R4T8"/>
<name>A0A3M7R4T8_BRAPC</name>
<feature type="compositionally biased region" description="Basic and acidic residues" evidence="1">
    <location>
        <begin position="81"/>
        <end position="98"/>
    </location>
</feature>
<feature type="region of interest" description="Disordered" evidence="1">
    <location>
        <begin position="78"/>
        <end position="113"/>
    </location>
</feature>
<comment type="caution">
    <text evidence="2">The sequence shown here is derived from an EMBL/GenBank/DDBJ whole genome shotgun (WGS) entry which is preliminary data.</text>
</comment>
<evidence type="ECO:0000313" key="3">
    <source>
        <dbReference type="Proteomes" id="UP000276133"/>
    </source>
</evidence>
<proteinExistence type="predicted"/>